<dbReference type="InterPro" id="IPR034750">
    <property type="entry name" value="CULT"/>
</dbReference>
<evidence type="ECO:0000313" key="2">
    <source>
        <dbReference type="Proteomes" id="UP000038040"/>
    </source>
</evidence>
<dbReference type="PROSITE" id="PS51788">
    <property type="entry name" value="CULT"/>
    <property type="match status" value="1"/>
</dbReference>
<accession>A0A0N4UAZ0</accession>
<dbReference type="FunFam" id="2.170.150.20:FF:000007">
    <property type="entry name" value="Protein cereblon"/>
    <property type="match status" value="1"/>
</dbReference>
<evidence type="ECO:0000313" key="3">
    <source>
        <dbReference type="WBParaSite" id="DME_0000434501-mRNA-1"/>
    </source>
</evidence>
<dbReference type="CDD" id="cd15777">
    <property type="entry name" value="CRBN_C_like"/>
    <property type="match status" value="1"/>
</dbReference>
<dbReference type="AlphaFoldDB" id="A0A0N4UAZ0"/>
<sequence length="72" mass="8181">LLTVSSVTRTVPEGRPSSAFSWFPGYQWTTHRCDSCMEHIGWEFTSNELLPRRFFGLTRGSIRVDYASPSPA</sequence>
<proteinExistence type="predicted"/>
<feature type="domain" description="CULT" evidence="1">
    <location>
        <begin position="1"/>
        <end position="66"/>
    </location>
</feature>
<name>A0A0N4UAZ0_DRAME</name>
<organism evidence="2 3">
    <name type="scientific">Dracunculus medinensis</name>
    <name type="common">Guinea worm</name>
    <dbReference type="NCBI Taxonomy" id="318479"/>
    <lineage>
        <taxon>Eukaryota</taxon>
        <taxon>Metazoa</taxon>
        <taxon>Ecdysozoa</taxon>
        <taxon>Nematoda</taxon>
        <taxon>Chromadorea</taxon>
        <taxon>Rhabditida</taxon>
        <taxon>Spirurina</taxon>
        <taxon>Dracunculoidea</taxon>
        <taxon>Dracunculidae</taxon>
        <taxon>Dracunculus</taxon>
    </lineage>
</organism>
<evidence type="ECO:0000259" key="1">
    <source>
        <dbReference type="PROSITE" id="PS51788"/>
    </source>
</evidence>
<dbReference type="WBParaSite" id="DME_0000434501-mRNA-1">
    <property type="protein sequence ID" value="DME_0000434501-mRNA-1"/>
    <property type="gene ID" value="DME_0000434501"/>
</dbReference>
<dbReference type="Proteomes" id="UP000038040">
    <property type="component" value="Unplaced"/>
</dbReference>
<dbReference type="Gene3D" id="2.170.150.20">
    <property type="entry name" value="Peptide methionine sulfoxide reductase"/>
    <property type="match status" value="1"/>
</dbReference>
<protein>
    <submittedName>
        <fullName evidence="3">CULT domain-containing protein</fullName>
    </submittedName>
</protein>
<reference evidence="3" key="1">
    <citation type="submission" date="2017-02" db="UniProtKB">
        <authorList>
            <consortium name="WormBaseParasite"/>
        </authorList>
    </citation>
    <scope>IDENTIFICATION</scope>
</reference>